<comment type="caution">
    <text evidence="1">The sequence shown here is derived from an EMBL/GenBank/DDBJ whole genome shotgun (WGS) entry which is preliminary data.</text>
</comment>
<reference evidence="1 2" key="1">
    <citation type="submission" date="2020-08" db="EMBL/GenBank/DDBJ databases">
        <title>Genomic Encyclopedia of Type Strains, Phase IV (KMG-IV): sequencing the most valuable type-strain genomes for metagenomic binning, comparative biology and taxonomic classification.</title>
        <authorList>
            <person name="Goeker M."/>
        </authorList>
    </citation>
    <scope>NUCLEOTIDE SEQUENCE [LARGE SCALE GENOMIC DNA]</scope>
    <source>
        <strain evidence="1 2">DSM 29007</strain>
    </source>
</reference>
<accession>A0A841GNP8</accession>
<evidence type="ECO:0000313" key="2">
    <source>
        <dbReference type="Proteomes" id="UP000582837"/>
    </source>
</evidence>
<protein>
    <submittedName>
        <fullName evidence="1">Uncharacterized protein</fullName>
    </submittedName>
</protein>
<keyword evidence="2" id="KW-1185">Reference proteome</keyword>
<dbReference type="InterPro" id="IPR059231">
    <property type="entry name" value="Leader_pinensin"/>
</dbReference>
<sequence>MHKLKLESLQIESFETTAPAASARGTVNGHVQVQPGDTGQVYTGTISGPVINTYNARDCGETKYFDCTYGCTMYNTCARYCYLQPEEPVDQTRITPTIVAVPYP</sequence>
<dbReference type="NCBIfam" id="NF038180">
    <property type="entry name" value="leader_pinensin"/>
    <property type="match status" value="1"/>
</dbReference>
<organism evidence="1 2">
    <name type="scientific">Longimicrobium terrae</name>
    <dbReference type="NCBI Taxonomy" id="1639882"/>
    <lineage>
        <taxon>Bacteria</taxon>
        <taxon>Pseudomonadati</taxon>
        <taxon>Gemmatimonadota</taxon>
        <taxon>Longimicrobiia</taxon>
        <taxon>Longimicrobiales</taxon>
        <taxon>Longimicrobiaceae</taxon>
        <taxon>Longimicrobium</taxon>
    </lineage>
</organism>
<gene>
    <name evidence="1" type="ORF">HNQ61_000553</name>
</gene>
<dbReference type="EMBL" id="JACHIA010000001">
    <property type="protein sequence ID" value="MBB6068942.1"/>
    <property type="molecule type" value="Genomic_DNA"/>
</dbReference>
<dbReference type="RefSeq" id="WP_170031482.1">
    <property type="nucleotide sequence ID" value="NZ_JABDTL010000001.1"/>
</dbReference>
<dbReference type="Proteomes" id="UP000582837">
    <property type="component" value="Unassembled WGS sequence"/>
</dbReference>
<evidence type="ECO:0000313" key="1">
    <source>
        <dbReference type="EMBL" id="MBB6068942.1"/>
    </source>
</evidence>
<name>A0A841GNP8_9BACT</name>
<dbReference type="AlphaFoldDB" id="A0A841GNP8"/>
<proteinExistence type="predicted"/>